<comment type="caution">
    <text evidence="1">The sequence shown here is derived from an EMBL/GenBank/DDBJ whole genome shotgun (WGS) entry which is preliminary data.</text>
</comment>
<dbReference type="EMBL" id="ATMH01011343">
    <property type="protein sequence ID" value="EPY16333.1"/>
    <property type="molecule type" value="Genomic_DNA"/>
</dbReference>
<protein>
    <submittedName>
        <fullName evidence="1">Uncharacterized protein</fullName>
    </submittedName>
</protein>
<keyword evidence="2" id="KW-1185">Reference proteome</keyword>
<name>S9TIX6_9TRYP</name>
<organism evidence="1 2">
    <name type="scientific">Strigomonas culicis</name>
    <dbReference type="NCBI Taxonomy" id="28005"/>
    <lineage>
        <taxon>Eukaryota</taxon>
        <taxon>Discoba</taxon>
        <taxon>Euglenozoa</taxon>
        <taxon>Kinetoplastea</taxon>
        <taxon>Metakinetoplastina</taxon>
        <taxon>Trypanosomatida</taxon>
        <taxon>Trypanosomatidae</taxon>
        <taxon>Strigomonadinae</taxon>
        <taxon>Strigomonas</taxon>
    </lineage>
</organism>
<gene>
    <name evidence="1" type="ORF">STCU_11392</name>
</gene>
<evidence type="ECO:0000313" key="2">
    <source>
        <dbReference type="Proteomes" id="UP000015354"/>
    </source>
</evidence>
<reference evidence="1 2" key="1">
    <citation type="journal article" date="2013" name="PLoS ONE">
        <title>Predicting the Proteins of Angomonas deanei, Strigomonas culicis and Their Respective Endosymbionts Reveals New Aspects of the Trypanosomatidae Family.</title>
        <authorList>
            <person name="Motta M.C."/>
            <person name="Martins A.C."/>
            <person name="de Souza S.S."/>
            <person name="Catta-Preta C.M."/>
            <person name="Silva R."/>
            <person name="Klein C.C."/>
            <person name="de Almeida L.G."/>
            <person name="de Lima Cunha O."/>
            <person name="Ciapina L.P."/>
            <person name="Brocchi M."/>
            <person name="Colabardini A.C."/>
            <person name="de Araujo Lima B."/>
            <person name="Machado C.R."/>
            <person name="de Almeida Soares C.M."/>
            <person name="Probst C.M."/>
            <person name="de Menezes C.B."/>
            <person name="Thompson C.E."/>
            <person name="Bartholomeu D.C."/>
            <person name="Gradia D.F."/>
            <person name="Pavoni D.P."/>
            <person name="Grisard E.C."/>
            <person name="Fantinatti-Garboggini F."/>
            <person name="Marchini F.K."/>
            <person name="Rodrigues-Luiz G.F."/>
            <person name="Wagner G."/>
            <person name="Goldman G.H."/>
            <person name="Fietto J.L."/>
            <person name="Elias M.C."/>
            <person name="Goldman M.H."/>
            <person name="Sagot M.F."/>
            <person name="Pereira M."/>
            <person name="Stoco P.H."/>
            <person name="de Mendonca-Neto R.P."/>
            <person name="Teixeira S.M."/>
            <person name="Maciel T.E."/>
            <person name="de Oliveira Mendes T.A."/>
            <person name="Urmenyi T.P."/>
            <person name="de Souza W."/>
            <person name="Schenkman S."/>
            <person name="de Vasconcelos A.T."/>
        </authorList>
    </citation>
    <scope>NUCLEOTIDE SEQUENCE [LARGE SCALE GENOMIC DNA]</scope>
</reference>
<accession>S9TIX6</accession>
<evidence type="ECO:0000313" key="1">
    <source>
        <dbReference type="EMBL" id="EPY16333.1"/>
    </source>
</evidence>
<dbReference type="Proteomes" id="UP000015354">
    <property type="component" value="Unassembled WGS sequence"/>
</dbReference>
<dbReference type="AlphaFoldDB" id="S9TIX6"/>
<proteinExistence type="predicted"/>
<sequence length="95" mass="10381">MLRHEDAHADAALQRFTQSVHSAQAALRAEEERLRTAAALCAQAQAHNEARRRALRDPLRGQRLEALRRERLKLQGGVARVDGAGSLEAAAPPTP</sequence>